<keyword evidence="1" id="KW-1133">Transmembrane helix</keyword>
<keyword evidence="1" id="KW-0812">Transmembrane</keyword>
<dbReference type="GO" id="GO:0016491">
    <property type="term" value="F:oxidoreductase activity"/>
    <property type="evidence" value="ECO:0007669"/>
    <property type="project" value="UniProtKB-KW"/>
</dbReference>
<feature type="domain" description="Fatty acid desaturase" evidence="2">
    <location>
        <begin position="42"/>
        <end position="285"/>
    </location>
</feature>
<dbReference type="PANTHER" id="PTHR19353">
    <property type="entry name" value="FATTY ACID DESATURASE 2"/>
    <property type="match status" value="1"/>
</dbReference>
<accession>A0ABT6NST3</accession>
<evidence type="ECO:0000313" key="4">
    <source>
        <dbReference type="Proteomes" id="UP001160301"/>
    </source>
</evidence>
<dbReference type="Pfam" id="PF00487">
    <property type="entry name" value="FA_desaturase"/>
    <property type="match status" value="1"/>
</dbReference>
<dbReference type="RefSeq" id="WP_284720634.1">
    <property type="nucleotide sequence ID" value="NZ_JARZHI010000014.1"/>
</dbReference>
<keyword evidence="4" id="KW-1185">Reference proteome</keyword>
<dbReference type="InterPro" id="IPR012171">
    <property type="entry name" value="Fatty_acid_desaturase"/>
</dbReference>
<evidence type="ECO:0000259" key="2">
    <source>
        <dbReference type="Pfam" id="PF00487"/>
    </source>
</evidence>
<dbReference type="EC" id="1.14.19.-" evidence="3"/>
<feature type="transmembrane region" description="Helical" evidence="1">
    <location>
        <begin position="172"/>
        <end position="189"/>
    </location>
</feature>
<sequence length="309" mass="34912">MSLRDLESRPNEVTFLLKVSIYLALVAYGARLATSDLLVLQILGVLTLGLMFAHGVELQHQALHKQGFRNGKLNEIVGILLGLPMLVSFAGYQAAHLRHHKHLGTPANEEFFDYGDPHGEGGSRIASLGLWFDRLMMPRHYLAVTKNLWRALAVRRFSSERPEVSARMCRDYIVMLLAILTLGAASFATHASLILVVWVLPLVLVAMPVHALIEMPEHYQCDPSTTDVLRNTRTIESNVLMYWYTNGNNYHVEHHMMPRLPMDRLPDLHRAIGQNIEHCHAGYRDFYVALLRGRLAGPKRRLAGRAATR</sequence>
<dbReference type="Proteomes" id="UP001160301">
    <property type="component" value="Unassembled WGS sequence"/>
</dbReference>
<reference evidence="3 4" key="1">
    <citation type="submission" date="2023-04" db="EMBL/GenBank/DDBJ databases">
        <title>The genome sequence of Polyangium sorediatum DSM14670.</title>
        <authorList>
            <person name="Zhang X."/>
        </authorList>
    </citation>
    <scope>NUCLEOTIDE SEQUENCE [LARGE SCALE GENOMIC DNA]</scope>
    <source>
        <strain evidence="3 4">DSM 14670</strain>
    </source>
</reference>
<keyword evidence="1" id="KW-0472">Membrane</keyword>
<evidence type="ECO:0000256" key="1">
    <source>
        <dbReference type="SAM" id="Phobius"/>
    </source>
</evidence>
<dbReference type="InterPro" id="IPR005804">
    <property type="entry name" value="FA_desaturase_dom"/>
</dbReference>
<gene>
    <name evidence="3" type="ORF">QHF89_17990</name>
</gene>
<dbReference type="PANTHER" id="PTHR19353:SF19">
    <property type="entry name" value="DELTA(5) FATTY ACID DESATURASE C-RELATED"/>
    <property type="match status" value="1"/>
</dbReference>
<dbReference type="EMBL" id="JARZHI010000014">
    <property type="protein sequence ID" value="MDI1431391.1"/>
    <property type="molecule type" value="Genomic_DNA"/>
</dbReference>
<organism evidence="3 4">
    <name type="scientific">Polyangium sorediatum</name>
    <dbReference type="NCBI Taxonomy" id="889274"/>
    <lineage>
        <taxon>Bacteria</taxon>
        <taxon>Pseudomonadati</taxon>
        <taxon>Myxococcota</taxon>
        <taxon>Polyangia</taxon>
        <taxon>Polyangiales</taxon>
        <taxon>Polyangiaceae</taxon>
        <taxon>Polyangium</taxon>
    </lineage>
</organism>
<comment type="caution">
    <text evidence="3">The sequence shown here is derived from an EMBL/GenBank/DDBJ whole genome shotgun (WGS) entry which is preliminary data.</text>
</comment>
<keyword evidence="3" id="KW-0560">Oxidoreductase</keyword>
<feature type="transmembrane region" description="Helical" evidence="1">
    <location>
        <begin position="13"/>
        <end position="30"/>
    </location>
</feature>
<proteinExistence type="predicted"/>
<feature type="transmembrane region" description="Helical" evidence="1">
    <location>
        <begin position="37"/>
        <end position="56"/>
    </location>
</feature>
<protein>
    <submittedName>
        <fullName evidence="3">Fatty acid desaturase</fullName>
        <ecNumber evidence="3">1.14.19.-</ecNumber>
    </submittedName>
</protein>
<evidence type="ECO:0000313" key="3">
    <source>
        <dbReference type="EMBL" id="MDI1431391.1"/>
    </source>
</evidence>
<feature type="transmembrane region" description="Helical" evidence="1">
    <location>
        <begin position="76"/>
        <end position="95"/>
    </location>
</feature>
<name>A0ABT6NST3_9BACT</name>